<dbReference type="AlphaFoldDB" id="C0NF25"/>
<sequence>MRYRCSGVEKQLRLEWHHTPKSWSVGVVIQCIKDYIENPQDVVNNNTSETFKTLLPDYCIVLKDGHVTQTTATDRAPDSVFHISVRFGKFADRARPGPAWAYSVHIYLSQNTGKYVPKEVKWDNPTSDKPRQAAVHKNRTRWPAGATATTAPPAPNEQPLVSTQSIEGGRRTPHTGGMVQAKGLPQGMVEVNKKGAQTILDTEEHLKGRTHF</sequence>
<proteinExistence type="predicted"/>
<reference evidence="2" key="1">
    <citation type="submission" date="2009-02" db="EMBL/GenBank/DDBJ databases">
        <title>The Genome Sequence of Ajellomyces capsulatus strain G186AR.</title>
        <authorList>
            <consortium name="The Broad Institute Genome Sequencing Platform"/>
            <person name="Champion M."/>
            <person name="Cuomo C."/>
            <person name="Ma L.-J."/>
            <person name="Henn M.R."/>
            <person name="Sil A."/>
            <person name="Goldman B."/>
            <person name="Young S.K."/>
            <person name="Kodira C.D."/>
            <person name="Zeng Q."/>
            <person name="Koehrsen M."/>
            <person name="Alvarado L."/>
            <person name="Berlin A."/>
            <person name="Borenstein D."/>
            <person name="Chen Z."/>
            <person name="Engels R."/>
            <person name="Freedman E."/>
            <person name="Gellesch M."/>
            <person name="Goldberg J."/>
            <person name="Griggs A."/>
            <person name="Gujja S."/>
            <person name="Heiman D."/>
            <person name="Hepburn T."/>
            <person name="Howarth C."/>
            <person name="Jen D."/>
            <person name="Larson L."/>
            <person name="Lewis B."/>
            <person name="Mehta T."/>
            <person name="Park D."/>
            <person name="Pearson M."/>
            <person name="Roberts A."/>
            <person name="Saif S."/>
            <person name="Shea T."/>
            <person name="Shenoy N."/>
            <person name="Sisk P."/>
            <person name="Stolte C."/>
            <person name="Sykes S."/>
            <person name="Walk T."/>
            <person name="White J."/>
            <person name="Yandava C."/>
            <person name="Klein B."/>
            <person name="McEwen J.G."/>
            <person name="Puccia R."/>
            <person name="Goldman G.H."/>
            <person name="Felipe M.S."/>
            <person name="Nino-Vega G."/>
            <person name="San-Blas G."/>
            <person name="Taylor J."/>
            <person name="Mendoza L."/>
            <person name="Galagan J."/>
            <person name="Nusbaum C."/>
            <person name="Birren B."/>
        </authorList>
    </citation>
    <scope>NUCLEOTIDE SEQUENCE</scope>
    <source>
        <strain evidence="2">G186AR</strain>
    </source>
</reference>
<keyword evidence="3" id="KW-1185">Reference proteome</keyword>
<accession>C0NF25</accession>
<dbReference type="InParanoid" id="C0NF25"/>
<gene>
    <name evidence="2" type="ORF">HCBG_01491</name>
</gene>
<feature type="region of interest" description="Disordered" evidence="1">
    <location>
        <begin position="122"/>
        <end position="181"/>
    </location>
</feature>
<dbReference type="RefSeq" id="XP_045290327.1">
    <property type="nucleotide sequence ID" value="XM_045428541.1"/>
</dbReference>
<organism evidence="2 3">
    <name type="scientific">Ajellomyces capsulatus (strain G186AR / H82 / ATCC MYA-2454 / RMSCC 2432)</name>
    <name type="common">Darling's disease fungus</name>
    <name type="synonym">Histoplasma capsulatum</name>
    <dbReference type="NCBI Taxonomy" id="447093"/>
    <lineage>
        <taxon>Eukaryota</taxon>
        <taxon>Fungi</taxon>
        <taxon>Dikarya</taxon>
        <taxon>Ascomycota</taxon>
        <taxon>Pezizomycotina</taxon>
        <taxon>Eurotiomycetes</taxon>
        <taxon>Eurotiomycetidae</taxon>
        <taxon>Onygenales</taxon>
        <taxon>Ajellomycetaceae</taxon>
        <taxon>Histoplasma</taxon>
    </lineage>
</organism>
<dbReference type="HOGENOM" id="CLU_115539_0_0_1"/>
<feature type="compositionally biased region" description="Basic and acidic residues" evidence="1">
    <location>
        <begin position="122"/>
        <end position="131"/>
    </location>
</feature>
<evidence type="ECO:0000256" key="1">
    <source>
        <dbReference type="SAM" id="MobiDB-lite"/>
    </source>
</evidence>
<protein>
    <submittedName>
        <fullName evidence="2">Uncharacterized protein</fullName>
    </submittedName>
</protein>
<dbReference type="Proteomes" id="UP000001631">
    <property type="component" value="Unassembled WGS sequence"/>
</dbReference>
<dbReference type="VEuPathDB" id="FungiDB:I7I50_01189"/>
<evidence type="ECO:0000313" key="2">
    <source>
        <dbReference type="EMBL" id="EEH09846.1"/>
    </source>
</evidence>
<name>C0NF25_AJECG</name>
<dbReference type="EMBL" id="GG663364">
    <property type="protein sequence ID" value="EEH09846.1"/>
    <property type="molecule type" value="Genomic_DNA"/>
</dbReference>
<evidence type="ECO:0000313" key="3">
    <source>
        <dbReference type="Proteomes" id="UP000001631"/>
    </source>
</evidence>
<dbReference type="GeneID" id="69034508"/>